<dbReference type="EMBL" id="KK198758">
    <property type="protein sequence ID" value="KCW67542.1"/>
    <property type="molecule type" value="Genomic_DNA"/>
</dbReference>
<dbReference type="GO" id="GO:0008242">
    <property type="term" value="F:omega peptidase activity"/>
    <property type="evidence" value="ECO:0007669"/>
    <property type="project" value="InterPro"/>
</dbReference>
<comment type="caution">
    <text evidence="2">Lacks conserved residue(s) required for the propagation of feature annotation.</text>
</comment>
<reference evidence="3" key="1">
    <citation type="submission" date="2013-07" db="EMBL/GenBank/DDBJ databases">
        <title>The genome of Eucalyptus grandis.</title>
        <authorList>
            <person name="Schmutz J."/>
            <person name="Hayes R."/>
            <person name="Myburg A."/>
            <person name="Tuskan G."/>
            <person name="Grattapaglia D."/>
            <person name="Rokhsar D.S."/>
        </authorList>
    </citation>
    <scope>NUCLEOTIDE SEQUENCE</scope>
    <source>
        <tissue evidence="3">Leaf extractions</tissue>
    </source>
</reference>
<dbReference type="STRING" id="71139.A0A059BMU4"/>
<dbReference type="InterPro" id="IPR015527">
    <property type="entry name" value="Pept_C26_g-glut_hydrolase"/>
</dbReference>
<dbReference type="SUPFAM" id="SSF52317">
    <property type="entry name" value="Class I glutamine amidotransferase-like"/>
    <property type="match status" value="1"/>
</dbReference>
<sequence length="94" mass="10622">MRLKAIFKVLAKNDAGDHFPLYGICLGFELLTMIISKDKSILEEFNAADQACTLQFIRNTNVEGTVFQRFPPELLKKLSTDCLVMQNDHASCKI</sequence>
<dbReference type="PANTHER" id="PTHR11315">
    <property type="entry name" value="PROTEASE FAMILY C26 GAMMA-GLUTAMYL HYDROLASE"/>
    <property type="match status" value="1"/>
</dbReference>
<proteinExistence type="predicted"/>
<name>A0A059BMU4_EUCGR</name>
<dbReference type="Gramene" id="KCW67542">
    <property type="protein sequence ID" value="KCW67542"/>
    <property type="gene ID" value="EUGRSUZ_F01292"/>
</dbReference>
<gene>
    <name evidence="3" type="ORF">EUGRSUZ_F01292</name>
</gene>
<evidence type="ECO:0000256" key="2">
    <source>
        <dbReference type="PROSITE-ProRule" id="PRU00607"/>
    </source>
</evidence>
<organism evidence="3">
    <name type="scientific">Eucalyptus grandis</name>
    <name type="common">Flooded gum</name>
    <dbReference type="NCBI Taxonomy" id="71139"/>
    <lineage>
        <taxon>Eukaryota</taxon>
        <taxon>Viridiplantae</taxon>
        <taxon>Streptophyta</taxon>
        <taxon>Embryophyta</taxon>
        <taxon>Tracheophyta</taxon>
        <taxon>Spermatophyta</taxon>
        <taxon>Magnoliopsida</taxon>
        <taxon>eudicotyledons</taxon>
        <taxon>Gunneridae</taxon>
        <taxon>Pentapetalae</taxon>
        <taxon>rosids</taxon>
        <taxon>malvids</taxon>
        <taxon>Myrtales</taxon>
        <taxon>Myrtaceae</taxon>
        <taxon>Myrtoideae</taxon>
        <taxon>Eucalypteae</taxon>
        <taxon>Eucalyptus</taxon>
    </lineage>
</organism>
<dbReference type="InParanoid" id="A0A059BMU4"/>
<feature type="active site" description="Nucleophile" evidence="1">
    <location>
        <position position="25"/>
    </location>
</feature>
<dbReference type="PANTHER" id="PTHR11315:SF0">
    <property type="entry name" value="FOLATE GAMMA-GLUTAMYL HYDROLASE"/>
    <property type="match status" value="1"/>
</dbReference>
<dbReference type="InterPro" id="IPR029062">
    <property type="entry name" value="Class_I_gatase-like"/>
</dbReference>
<evidence type="ECO:0000256" key="1">
    <source>
        <dbReference type="PIRSR" id="PIRSR615527-1"/>
    </source>
</evidence>
<evidence type="ECO:0000313" key="3">
    <source>
        <dbReference type="EMBL" id="KCW67542.1"/>
    </source>
</evidence>
<dbReference type="Gene3D" id="3.40.50.880">
    <property type="match status" value="1"/>
</dbReference>
<accession>A0A059BMU4</accession>
<dbReference type="AlphaFoldDB" id="A0A059BMU4"/>
<protein>
    <recommendedName>
        <fullName evidence="4">Folate gamma-glutamyl hydrolase</fullName>
    </recommendedName>
</protein>
<dbReference type="PROSITE" id="PS51275">
    <property type="entry name" value="PEPTIDASE_C26_GGH"/>
    <property type="match status" value="1"/>
</dbReference>
<evidence type="ECO:0008006" key="4">
    <source>
        <dbReference type="Google" id="ProtNLM"/>
    </source>
</evidence>